<accession>C0ZM14</accession>
<reference evidence="2" key="1">
    <citation type="submission" date="2005-03" db="EMBL/GenBank/DDBJ databases">
        <title>Comparison of the complete genome sequences of Rhodococcus erythropolis PR4 and Rhodococcus opacus B4.</title>
        <authorList>
            <person name="Takarada H."/>
            <person name="Sekine M."/>
            <person name="Hosoyama A."/>
            <person name="Yamada R."/>
            <person name="Fujisawa T."/>
            <person name="Omata S."/>
            <person name="Shimizu A."/>
            <person name="Tsukatani N."/>
            <person name="Tanikawa S."/>
            <person name="Fujita N."/>
            <person name="Harayama S."/>
        </authorList>
    </citation>
    <scope>NUCLEOTIDE SEQUENCE [LARGE SCALE GENOMIC DNA]</scope>
    <source>
        <strain evidence="2">PR4 / NBRC 100887</strain>
    </source>
</reference>
<protein>
    <submittedName>
        <fullName evidence="1">Uncharacterized protein</fullName>
    </submittedName>
</protein>
<gene>
    <name evidence="1" type="ordered locus">RER_02830</name>
</gene>
<name>C0ZM14_RHOE4</name>
<proteinExistence type="predicted"/>
<evidence type="ECO:0000313" key="2">
    <source>
        <dbReference type="Proteomes" id="UP000002204"/>
    </source>
</evidence>
<dbReference type="KEGG" id="rer:RER_02830"/>
<dbReference type="AlphaFoldDB" id="C0ZM14"/>
<evidence type="ECO:0000313" key="1">
    <source>
        <dbReference type="EMBL" id="BAH30991.1"/>
    </source>
</evidence>
<organism evidence="1 2">
    <name type="scientific">Rhodococcus erythropolis (strain PR4 / NBRC 100887)</name>
    <dbReference type="NCBI Taxonomy" id="234621"/>
    <lineage>
        <taxon>Bacteria</taxon>
        <taxon>Bacillati</taxon>
        <taxon>Actinomycetota</taxon>
        <taxon>Actinomycetes</taxon>
        <taxon>Mycobacteriales</taxon>
        <taxon>Nocardiaceae</taxon>
        <taxon>Rhodococcus</taxon>
        <taxon>Rhodococcus erythropolis group</taxon>
    </lineage>
</organism>
<dbReference type="Proteomes" id="UP000002204">
    <property type="component" value="Chromosome"/>
</dbReference>
<dbReference type="EMBL" id="AP008957">
    <property type="protein sequence ID" value="BAH30991.1"/>
    <property type="molecule type" value="Genomic_DNA"/>
</dbReference>
<reference evidence="1 2" key="2">
    <citation type="journal article" date="2006" name="Environ. Microbiol.">
        <title>Sequence analysis of three plasmids harboured in Rhodococcus erythropolis strain PR4.</title>
        <authorList>
            <person name="Sekine M."/>
            <person name="Tanikawa S."/>
            <person name="Omata S."/>
            <person name="Saito M."/>
            <person name="Fujisawa T."/>
            <person name="Tsukatani N."/>
            <person name="Tajima T."/>
            <person name="Sekigawa T."/>
            <person name="Kosugi H."/>
            <person name="Matsuo Y."/>
            <person name="Nishiko R."/>
            <person name="Imamura K."/>
            <person name="Ito M."/>
            <person name="Narita H."/>
            <person name="Tago S."/>
            <person name="Fujita N."/>
            <person name="Harayama S."/>
        </authorList>
    </citation>
    <scope>NUCLEOTIDE SEQUENCE [LARGE SCALE GENOMIC DNA]</scope>
    <source>
        <strain evidence="2">PR4 / NBRC 100887</strain>
    </source>
</reference>
<sequence>MMACLERSALPQVAVIEELPTDTLIRLGDKPMHVGAADIVAVRAVSGYGDQVGLERTGR</sequence>
<dbReference type="HOGENOM" id="CLU_2976344_0_0_11"/>